<evidence type="ECO:0000313" key="2">
    <source>
        <dbReference type="EMBL" id="MBA0125294.1"/>
    </source>
</evidence>
<sequence>MTSPVVAKIQLGRLLYDLRLECGQSREDAAEALDCDVSKVSRVEHGKGSLKTSEVDALLRLYDRADARDRAVELARTARRRSRYRVQKWAQDFVGMEAAAATIRAWHSELVPGPLQTPAYTRALISGANPNRTPEFVEQAVASRGERQERLLSDDGPTMFIVLNEAVIRRMVGGAKVVEDQLTFLLKLSERPRVSLHVLPFTAGAHAAMDSPFEMLDVPEAEVRLVYLEDLDDSRYLDQPEEIERYSMVFERLLGAALGPVETVALLEEVRQTMA</sequence>
<feature type="domain" description="HTH cro/C1-type" evidence="1">
    <location>
        <begin position="14"/>
        <end position="69"/>
    </location>
</feature>
<organism evidence="2 3">
    <name type="scientific">Haloechinothrix aidingensis</name>
    <dbReference type="NCBI Taxonomy" id="2752311"/>
    <lineage>
        <taxon>Bacteria</taxon>
        <taxon>Bacillati</taxon>
        <taxon>Actinomycetota</taxon>
        <taxon>Actinomycetes</taxon>
        <taxon>Pseudonocardiales</taxon>
        <taxon>Pseudonocardiaceae</taxon>
        <taxon>Haloechinothrix</taxon>
    </lineage>
</organism>
<dbReference type="InterPro" id="IPR043917">
    <property type="entry name" value="DUF5753"/>
</dbReference>
<name>A0A837ZYL6_9PSEU</name>
<dbReference type="CDD" id="cd00093">
    <property type="entry name" value="HTH_XRE"/>
    <property type="match status" value="1"/>
</dbReference>
<accession>A0A837ZYL6</accession>
<evidence type="ECO:0000313" key="3">
    <source>
        <dbReference type="Proteomes" id="UP000582974"/>
    </source>
</evidence>
<dbReference type="Pfam" id="PF13560">
    <property type="entry name" value="HTH_31"/>
    <property type="match status" value="1"/>
</dbReference>
<reference evidence="2 3" key="1">
    <citation type="submission" date="2020-07" db="EMBL/GenBank/DDBJ databases">
        <title>Genome of Haloechinothrix sp.</title>
        <authorList>
            <person name="Tang S.-K."/>
            <person name="Yang L."/>
            <person name="Zhu W.-Y."/>
        </authorList>
    </citation>
    <scope>NUCLEOTIDE SEQUENCE [LARGE SCALE GENOMIC DNA]</scope>
    <source>
        <strain evidence="2 3">YIM 98757</strain>
    </source>
</reference>
<proteinExistence type="predicted"/>
<evidence type="ECO:0000259" key="1">
    <source>
        <dbReference type="SMART" id="SM00530"/>
    </source>
</evidence>
<dbReference type="Proteomes" id="UP000582974">
    <property type="component" value="Unassembled WGS sequence"/>
</dbReference>
<protein>
    <submittedName>
        <fullName evidence="2">Helix-turn-helix domain-containing protein</fullName>
    </submittedName>
</protein>
<dbReference type="Gene3D" id="1.10.260.40">
    <property type="entry name" value="lambda repressor-like DNA-binding domains"/>
    <property type="match status" value="1"/>
</dbReference>
<keyword evidence="3" id="KW-1185">Reference proteome</keyword>
<dbReference type="Pfam" id="PF19054">
    <property type="entry name" value="DUF5753"/>
    <property type="match status" value="1"/>
</dbReference>
<dbReference type="SUPFAM" id="SSF47413">
    <property type="entry name" value="lambda repressor-like DNA-binding domains"/>
    <property type="match status" value="1"/>
</dbReference>
<gene>
    <name evidence="2" type="ORF">H0B56_07040</name>
</gene>
<dbReference type="EMBL" id="JACCKD010000002">
    <property type="protein sequence ID" value="MBA0125294.1"/>
    <property type="molecule type" value="Genomic_DNA"/>
</dbReference>
<dbReference type="GO" id="GO:0003677">
    <property type="term" value="F:DNA binding"/>
    <property type="evidence" value="ECO:0007669"/>
    <property type="project" value="InterPro"/>
</dbReference>
<dbReference type="InterPro" id="IPR001387">
    <property type="entry name" value="Cro/C1-type_HTH"/>
</dbReference>
<dbReference type="AlphaFoldDB" id="A0A837ZYL6"/>
<dbReference type="SMART" id="SM00530">
    <property type="entry name" value="HTH_XRE"/>
    <property type="match status" value="1"/>
</dbReference>
<dbReference type="InterPro" id="IPR010982">
    <property type="entry name" value="Lambda_DNA-bd_dom_sf"/>
</dbReference>
<dbReference type="RefSeq" id="WP_180892105.1">
    <property type="nucleotide sequence ID" value="NZ_JACCKD010000002.1"/>
</dbReference>
<comment type="caution">
    <text evidence="2">The sequence shown here is derived from an EMBL/GenBank/DDBJ whole genome shotgun (WGS) entry which is preliminary data.</text>
</comment>